<dbReference type="InterPro" id="IPR018649">
    <property type="entry name" value="SHOCT"/>
</dbReference>
<evidence type="ECO:0000259" key="2">
    <source>
        <dbReference type="Pfam" id="PF09851"/>
    </source>
</evidence>
<dbReference type="RefSeq" id="WP_011173756.1">
    <property type="nucleotide sequence ID" value="NZ_AP024270.1"/>
</dbReference>
<reference evidence="4" key="1">
    <citation type="submission" date="2021-01" db="EMBL/GenBank/DDBJ databases">
        <title>Complete Genome Sequence of Thermus thermophilus Strain HB5018, Isolated from Mine Onsen Hot Spring.</title>
        <authorList>
            <person name="Miyazaki K."/>
            <person name="Moriya T."/>
            <person name="Nemoto N."/>
            <person name="Oshima T."/>
            <person name="Yura K."/>
            <person name="Bessho Y."/>
        </authorList>
    </citation>
    <scope>NUCLEOTIDE SEQUENCE [LARGE SCALE GENOMIC DNA]</scope>
    <source>
        <strain evidence="4">HB5018</strain>
    </source>
</reference>
<dbReference type="Pfam" id="PF09851">
    <property type="entry name" value="SHOCT"/>
    <property type="match status" value="1"/>
</dbReference>
<protein>
    <recommendedName>
        <fullName evidence="2">SHOCT domain-containing protein</fullName>
    </recommendedName>
</protein>
<evidence type="ECO:0000313" key="4">
    <source>
        <dbReference type="Proteomes" id="UP000596099"/>
    </source>
</evidence>
<dbReference type="EMBL" id="AP024270">
    <property type="protein sequence ID" value="BCP66915.1"/>
    <property type="molecule type" value="Genomic_DNA"/>
</dbReference>
<keyword evidence="1" id="KW-0812">Transmembrane</keyword>
<sequence>MTAWAHGWYGYAPHMGLEVWGWLWPFLWLGLLVLGVYLVARALTRRERTDRALEILRERYARGEIDKETFERMKRDLA</sequence>
<accession>A0A7R7TFE4</accession>
<proteinExistence type="predicted"/>
<gene>
    <name evidence="3" type="ORF">TthHB5018_18490</name>
</gene>
<organism evidence="3 4">
    <name type="scientific">Thermus thermophilus</name>
    <dbReference type="NCBI Taxonomy" id="274"/>
    <lineage>
        <taxon>Bacteria</taxon>
        <taxon>Thermotogati</taxon>
        <taxon>Deinococcota</taxon>
        <taxon>Deinococci</taxon>
        <taxon>Thermales</taxon>
        <taxon>Thermaceae</taxon>
        <taxon>Thermus</taxon>
    </lineage>
</organism>
<dbReference type="AlphaFoldDB" id="A0A7R7TFE4"/>
<feature type="transmembrane region" description="Helical" evidence="1">
    <location>
        <begin position="20"/>
        <end position="40"/>
    </location>
</feature>
<keyword evidence="1" id="KW-1133">Transmembrane helix</keyword>
<dbReference type="Proteomes" id="UP000596099">
    <property type="component" value="Chromosome"/>
</dbReference>
<keyword evidence="1" id="KW-0472">Membrane</keyword>
<dbReference type="GeneID" id="3168920"/>
<dbReference type="OMA" id="MGGWGWL"/>
<evidence type="ECO:0000256" key="1">
    <source>
        <dbReference type="SAM" id="Phobius"/>
    </source>
</evidence>
<evidence type="ECO:0000313" key="3">
    <source>
        <dbReference type="EMBL" id="BCP66915.1"/>
    </source>
</evidence>
<feature type="domain" description="SHOCT" evidence="2">
    <location>
        <begin position="52"/>
        <end position="77"/>
    </location>
</feature>
<name>A0A7R7TFE4_THETH</name>